<dbReference type="AlphaFoldDB" id="A0A1H6YBJ8"/>
<gene>
    <name evidence="5" type="ORF">SAMN05192553_103368</name>
</gene>
<dbReference type="SUPFAM" id="SSF51445">
    <property type="entry name" value="(Trans)glycosidases"/>
    <property type="match status" value="1"/>
</dbReference>
<dbReference type="RefSeq" id="WP_218145581.1">
    <property type="nucleotide sequence ID" value="NZ_FNZH01000003.1"/>
</dbReference>
<evidence type="ECO:0000256" key="2">
    <source>
        <dbReference type="ARBA" id="ARBA00022801"/>
    </source>
</evidence>
<dbReference type="GO" id="GO:0031218">
    <property type="term" value="F:arabinogalactan endo-1,4-beta-galactosidase activity"/>
    <property type="evidence" value="ECO:0007669"/>
    <property type="project" value="UniProtKB-EC"/>
</dbReference>
<protein>
    <recommendedName>
        <fullName evidence="4">Arabinogalactan endo-beta-1,4-galactanase</fullName>
        <ecNumber evidence="4">3.2.1.89</ecNumber>
    </recommendedName>
</protein>
<dbReference type="InterPro" id="IPR017853">
    <property type="entry name" value="GH"/>
</dbReference>
<comment type="catalytic activity">
    <reaction evidence="4">
        <text>The enzyme specifically hydrolyzes (1-&gt;4)-beta-D-galactosidic linkages in type I arabinogalactans.</text>
        <dbReference type="EC" id="3.2.1.89"/>
    </reaction>
</comment>
<dbReference type="EC" id="3.2.1.89" evidence="4"/>
<dbReference type="Gene3D" id="3.20.20.80">
    <property type="entry name" value="Glycosidases"/>
    <property type="match status" value="1"/>
</dbReference>
<dbReference type="GO" id="GO:0015926">
    <property type="term" value="F:glucosidase activity"/>
    <property type="evidence" value="ECO:0007669"/>
    <property type="project" value="InterPro"/>
</dbReference>
<reference evidence="6" key="1">
    <citation type="submission" date="2016-10" db="EMBL/GenBank/DDBJ databases">
        <authorList>
            <person name="Varghese N."/>
            <person name="Submissions S."/>
        </authorList>
    </citation>
    <scope>NUCLEOTIDE SEQUENCE [LARGE SCALE GENOMIC DNA]</scope>
    <source>
        <strain evidence="6">IBRC-M 10761</strain>
    </source>
</reference>
<evidence type="ECO:0000256" key="3">
    <source>
        <dbReference type="ARBA" id="ARBA00023295"/>
    </source>
</evidence>
<keyword evidence="2 4" id="KW-0378">Hydrolase</keyword>
<evidence type="ECO:0000313" key="5">
    <source>
        <dbReference type="EMBL" id="SEJ34530.1"/>
    </source>
</evidence>
<dbReference type="Pfam" id="PF07745">
    <property type="entry name" value="Glyco_hydro_53"/>
    <property type="match status" value="1"/>
</dbReference>
<keyword evidence="6" id="KW-1185">Reference proteome</keyword>
<keyword evidence="3 4" id="KW-0326">Glycosidase</keyword>
<proteinExistence type="inferred from homology"/>
<dbReference type="STRING" id="1416801.SAMN05192553_103368"/>
<organism evidence="5 6">
    <name type="scientific">Cyclobacterium xiamenense</name>
    <dbReference type="NCBI Taxonomy" id="1297121"/>
    <lineage>
        <taxon>Bacteria</taxon>
        <taxon>Pseudomonadati</taxon>
        <taxon>Bacteroidota</taxon>
        <taxon>Cytophagia</taxon>
        <taxon>Cytophagales</taxon>
        <taxon>Cyclobacteriaceae</taxon>
        <taxon>Cyclobacterium</taxon>
    </lineage>
</organism>
<comment type="similarity">
    <text evidence="1 4">Belongs to the glycosyl hydrolase 53 family.</text>
</comment>
<dbReference type="EMBL" id="FNZH01000003">
    <property type="protein sequence ID" value="SEJ34530.1"/>
    <property type="molecule type" value="Genomic_DNA"/>
</dbReference>
<accession>A0A1H6YBJ8</accession>
<name>A0A1H6YBJ8_9BACT</name>
<dbReference type="Proteomes" id="UP000199403">
    <property type="component" value="Unassembled WGS sequence"/>
</dbReference>
<evidence type="ECO:0000313" key="6">
    <source>
        <dbReference type="Proteomes" id="UP000199403"/>
    </source>
</evidence>
<evidence type="ECO:0000256" key="1">
    <source>
        <dbReference type="ARBA" id="ARBA00010687"/>
    </source>
</evidence>
<dbReference type="InterPro" id="IPR011683">
    <property type="entry name" value="Glyco_hydro_53"/>
</dbReference>
<evidence type="ECO:0000256" key="4">
    <source>
        <dbReference type="RuleBase" id="RU361192"/>
    </source>
</evidence>
<sequence length="359" mass="41337">MRTNLFAILPLLLLSNCSENEPTVDLEKGRKFDMGFTTWSFGPRLQDVNDTYSFIAANADIYAEHLDTAIPWNAWINEQPLPVAFINEISGRVNRKISGMQLLLSVSVLDANRSELAADFSGATPAYARLDDSAIKEGYFKHIRYLVREFKPDYLVIGIEVNELKLRSPEKWNAYRNLITDVKSRIRQLYPALKISESISLHNLYEADVSDPQSHVEDIMNHINQNDFVAVSFYPFLKNLRTNTDFQRALEFLHKQAIAPIALVETAHIAQNLLIPNLNVSIEGTENEQRAYLETVLENADSQGYEFIIWWAHRDFDALWETFPDEVRDIGQLWRDTGLLDENGEERPAFSVWQSYFKK</sequence>